<dbReference type="InterPro" id="IPR019004">
    <property type="entry name" value="YqeY/Aim41"/>
</dbReference>
<sequence>MLNQLHEELKQAMKKGDRDAMTGFRNIIGKLKAAQIDKGEALTDDESMKILKSSTKQLKESIDQYKKGGREDLAEKELFELSLIEKYLPEQLSEDKIQKVVEKVIQATGAESIQ</sequence>
<evidence type="ECO:0008006" key="2">
    <source>
        <dbReference type="Google" id="ProtNLM"/>
    </source>
</evidence>
<accession>A0A382WSL9</accession>
<dbReference type="InterPro" id="IPR042184">
    <property type="entry name" value="YqeY/Aim41_N"/>
</dbReference>
<dbReference type="SUPFAM" id="SSF89095">
    <property type="entry name" value="GatB/YqeY motif"/>
    <property type="match status" value="1"/>
</dbReference>
<dbReference type="GO" id="GO:0016884">
    <property type="term" value="F:carbon-nitrogen ligase activity, with glutamine as amido-N-donor"/>
    <property type="evidence" value="ECO:0007669"/>
    <property type="project" value="InterPro"/>
</dbReference>
<dbReference type="AlphaFoldDB" id="A0A382WSL9"/>
<evidence type="ECO:0000313" key="1">
    <source>
        <dbReference type="EMBL" id="SVD61238.1"/>
    </source>
</evidence>
<reference evidence="1" key="1">
    <citation type="submission" date="2018-05" db="EMBL/GenBank/DDBJ databases">
        <authorList>
            <person name="Lanie J.A."/>
            <person name="Ng W.-L."/>
            <person name="Kazmierczak K.M."/>
            <person name="Andrzejewski T.M."/>
            <person name="Davidsen T.M."/>
            <person name="Wayne K.J."/>
            <person name="Tettelin H."/>
            <person name="Glass J.I."/>
            <person name="Rusch D."/>
            <person name="Podicherti R."/>
            <person name="Tsui H.-C.T."/>
            <person name="Winkler M.E."/>
        </authorList>
    </citation>
    <scope>NUCLEOTIDE SEQUENCE</scope>
</reference>
<proteinExistence type="predicted"/>
<feature type="non-terminal residue" evidence="1">
    <location>
        <position position="114"/>
    </location>
</feature>
<dbReference type="Pfam" id="PF09424">
    <property type="entry name" value="YqeY"/>
    <property type="match status" value="1"/>
</dbReference>
<dbReference type="PANTHER" id="PTHR28055:SF1">
    <property type="entry name" value="ALTERED INHERITANCE OF MITOCHONDRIA PROTEIN 41, MITOCHONDRIAL"/>
    <property type="match status" value="1"/>
</dbReference>
<dbReference type="EMBL" id="UINC01161828">
    <property type="protein sequence ID" value="SVD61238.1"/>
    <property type="molecule type" value="Genomic_DNA"/>
</dbReference>
<protein>
    <recommendedName>
        <fullName evidence="2">GatB/YqeY domain-containing protein</fullName>
    </recommendedName>
</protein>
<name>A0A382WSL9_9ZZZZ</name>
<gene>
    <name evidence="1" type="ORF">METZ01_LOCUS414092</name>
</gene>
<dbReference type="Gene3D" id="1.10.1510.10">
    <property type="entry name" value="Uncharacterised protein YqeY/AIM41 PF09424, N-terminal domain"/>
    <property type="match status" value="1"/>
</dbReference>
<dbReference type="InterPro" id="IPR003789">
    <property type="entry name" value="Asn/Gln_tRNA_amidoTrase-B-like"/>
</dbReference>
<dbReference type="PANTHER" id="PTHR28055">
    <property type="entry name" value="ALTERED INHERITANCE OF MITOCHONDRIA PROTEIN 41, MITOCHONDRIAL"/>
    <property type="match status" value="1"/>
</dbReference>
<organism evidence="1">
    <name type="scientific">marine metagenome</name>
    <dbReference type="NCBI Taxonomy" id="408172"/>
    <lineage>
        <taxon>unclassified sequences</taxon>
        <taxon>metagenomes</taxon>
        <taxon>ecological metagenomes</taxon>
    </lineage>
</organism>